<proteinExistence type="inferred from homology"/>
<dbReference type="PANTHER" id="PTHR13479">
    <property type="entry name" value="30S RIBOSOMAL PROTEIN S18"/>
    <property type="match status" value="1"/>
</dbReference>
<feature type="region of interest" description="Disordered" evidence="5">
    <location>
        <begin position="215"/>
        <end position="237"/>
    </location>
</feature>
<evidence type="ECO:0000256" key="3">
    <source>
        <dbReference type="ARBA" id="ARBA00023274"/>
    </source>
</evidence>
<dbReference type="AlphaFoldDB" id="A0A2T3AH82"/>
<evidence type="ECO:0000256" key="4">
    <source>
        <dbReference type="ARBA" id="ARBA00035264"/>
    </source>
</evidence>
<accession>A0A2T3AH82</accession>
<organism evidence="6 7">
    <name type="scientific">Coniella lustricola</name>
    <dbReference type="NCBI Taxonomy" id="2025994"/>
    <lineage>
        <taxon>Eukaryota</taxon>
        <taxon>Fungi</taxon>
        <taxon>Dikarya</taxon>
        <taxon>Ascomycota</taxon>
        <taxon>Pezizomycotina</taxon>
        <taxon>Sordariomycetes</taxon>
        <taxon>Sordariomycetidae</taxon>
        <taxon>Diaporthales</taxon>
        <taxon>Schizoparmaceae</taxon>
        <taxon>Coniella</taxon>
    </lineage>
</organism>
<comment type="similarity">
    <text evidence="1">Belongs to the bacterial ribosomal protein bS18 family.</text>
</comment>
<dbReference type="PANTHER" id="PTHR13479:SF40">
    <property type="entry name" value="SMALL RIBOSOMAL SUBUNIT PROTEIN BS18M"/>
    <property type="match status" value="1"/>
</dbReference>
<dbReference type="GO" id="GO:0032543">
    <property type="term" value="P:mitochondrial translation"/>
    <property type="evidence" value="ECO:0007669"/>
    <property type="project" value="TreeGrafter"/>
</dbReference>
<dbReference type="GO" id="GO:0005763">
    <property type="term" value="C:mitochondrial small ribosomal subunit"/>
    <property type="evidence" value="ECO:0007669"/>
    <property type="project" value="TreeGrafter"/>
</dbReference>
<dbReference type="Proteomes" id="UP000241462">
    <property type="component" value="Unassembled WGS sequence"/>
</dbReference>
<reference evidence="6 7" key="1">
    <citation type="journal article" date="2018" name="Mycol. Prog.">
        <title>Coniella lustricola, a new species from submerged detritus.</title>
        <authorList>
            <person name="Raudabaugh D.B."/>
            <person name="Iturriaga T."/>
            <person name="Carver A."/>
            <person name="Mondo S."/>
            <person name="Pangilinan J."/>
            <person name="Lipzen A."/>
            <person name="He G."/>
            <person name="Amirebrahimi M."/>
            <person name="Grigoriev I.V."/>
            <person name="Miller A.N."/>
        </authorList>
    </citation>
    <scope>NUCLEOTIDE SEQUENCE [LARGE SCALE GENOMIC DNA]</scope>
    <source>
        <strain evidence="6 7">B22-T-1</strain>
    </source>
</reference>
<dbReference type="FunFam" id="4.10.640.10:FF:000013">
    <property type="entry name" value="37S ribosomal protein S18"/>
    <property type="match status" value="1"/>
</dbReference>
<keyword evidence="7" id="KW-1185">Reference proteome</keyword>
<protein>
    <recommendedName>
        <fullName evidence="4">Small ribosomal subunit protein bS18m</fullName>
    </recommendedName>
</protein>
<dbReference type="Gene3D" id="4.10.640.10">
    <property type="entry name" value="Ribosomal protein S18"/>
    <property type="match status" value="1"/>
</dbReference>
<evidence type="ECO:0000256" key="5">
    <source>
        <dbReference type="SAM" id="MobiDB-lite"/>
    </source>
</evidence>
<dbReference type="InParanoid" id="A0A2T3AH82"/>
<dbReference type="GO" id="GO:0003735">
    <property type="term" value="F:structural constituent of ribosome"/>
    <property type="evidence" value="ECO:0007669"/>
    <property type="project" value="InterPro"/>
</dbReference>
<dbReference type="EMBL" id="KZ678389">
    <property type="protein sequence ID" value="PSR97628.1"/>
    <property type="molecule type" value="Genomic_DNA"/>
</dbReference>
<evidence type="ECO:0000256" key="2">
    <source>
        <dbReference type="ARBA" id="ARBA00022980"/>
    </source>
</evidence>
<feature type="region of interest" description="Disordered" evidence="5">
    <location>
        <begin position="24"/>
        <end position="46"/>
    </location>
</feature>
<dbReference type="InterPro" id="IPR036870">
    <property type="entry name" value="Ribosomal_bS18_sf"/>
</dbReference>
<dbReference type="GO" id="GO:0070181">
    <property type="term" value="F:small ribosomal subunit rRNA binding"/>
    <property type="evidence" value="ECO:0007669"/>
    <property type="project" value="TreeGrafter"/>
</dbReference>
<dbReference type="Pfam" id="PF01084">
    <property type="entry name" value="Ribosomal_S18"/>
    <property type="match status" value="1"/>
</dbReference>
<dbReference type="SUPFAM" id="SSF46911">
    <property type="entry name" value="Ribosomal protein S18"/>
    <property type="match status" value="1"/>
</dbReference>
<dbReference type="OrthoDB" id="21463at2759"/>
<evidence type="ECO:0000256" key="1">
    <source>
        <dbReference type="ARBA" id="ARBA00005589"/>
    </source>
</evidence>
<dbReference type="STRING" id="2025994.A0A2T3AH82"/>
<feature type="compositionally biased region" description="Polar residues" evidence="5">
    <location>
        <begin position="215"/>
        <end position="225"/>
    </location>
</feature>
<name>A0A2T3AH82_9PEZI</name>
<gene>
    <name evidence="6" type="ORF">BD289DRAFT_450760</name>
</gene>
<feature type="compositionally biased region" description="Basic and acidic residues" evidence="5">
    <location>
        <begin position="227"/>
        <end position="237"/>
    </location>
</feature>
<sequence length="237" mass="26618">MSARPLLRPLVRSLQAPVVQARASISSTAKNKDIQGIGAAGPSASRSLLDFDDKTFTTNSSNAAKGNSDKGEALHNLMQRRKAFDSISDKKQVFEERVKGFTERGEFVRQATRTWKEGDVYAPKDLSSGEMKKWKQPKKPTKDILDMVGINPLDHYKNFGMISEYMTNMGRIKHSSETGLRPVNQRKMAKAIRRAIGMGIHPSTHKHPEILFTQTQAGPRYQNTKIPDPEKNKVRIK</sequence>
<dbReference type="InterPro" id="IPR001648">
    <property type="entry name" value="Ribosomal_bS18"/>
</dbReference>
<keyword evidence="3" id="KW-0687">Ribonucleoprotein</keyword>
<keyword evidence="2 6" id="KW-0689">Ribosomal protein</keyword>
<evidence type="ECO:0000313" key="6">
    <source>
        <dbReference type="EMBL" id="PSR97628.1"/>
    </source>
</evidence>
<evidence type="ECO:0000313" key="7">
    <source>
        <dbReference type="Proteomes" id="UP000241462"/>
    </source>
</evidence>